<gene>
    <name evidence="6" type="primary">glsA</name>
    <name evidence="7" type="ORF">MPHL21000_16380</name>
</gene>
<sequence length="305" mass="33131">MTVTAENWLAELVDEVRPCLDEGAVSGYLPELRAARIDDLAIAIDYGADGIATAGQCDLTFSVQSVVKVFTLLLALHHRGEEYVFERVGCEQGIGSYNSLETFIRGSGVPVNPFVNAGALVIADMLPGDDPDERARGVVEFMRALTGNPTIAVNSAVARSELRLADRNRALGYFLRSHRMISTDVEDLLWAYCQMCAIEVDVVDLARAARVLAQTTDTTVGEYALRVEHLRRVRRLMLFAGMYEESGRYACDVGIPAKCGVSGATLGVVSRRMGVGVYGPSLDRFGNSIGGLRVLRHLADSLNLD</sequence>
<dbReference type="NCBIfam" id="TIGR03814">
    <property type="entry name" value="Gln_ase"/>
    <property type="match status" value="1"/>
</dbReference>
<evidence type="ECO:0000256" key="3">
    <source>
        <dbReference type="ARBA" id="ARBA00012918"/>
    </source>
</evidence>
<comment type="similarity">
    <text evidence="1 6">Belongs to the glutaminase family.</text>
</comment>
<dbReference type="AlphaFoldDB" id="A0A5N5V0Q6"/>
<evidence type="ECO:0000313" key="7">
    <source>
        <dbReference type="EMBL" id="KAB7754717.1"/>
    </source>
</evidence>
<accession>A0A5N5V0Q6</accession>
<feature type="binding site" evidence="6">
    <location>
        <position position="161"/>
    </location>
    <ligand>
        <name>substrate</name>
    </ligand>
</feature>
<dbReference type="RefSeq" id="WP_061482023.1">
    <property type="nucleotide sequence ID" value="NZ_ANBO01000012.1"/>
</dbReference>
<dbReference type="EMBL" id="ANBP01000023">
    <property type="protein sequence ID" value="KAB7754717.1"/>
    <property type="molecule type" value="Genomic_DNA"/>
</dbReference>
<dbReference type="GO" id="GO:0004359">
    <property type="term" value="F:glutaminase activity"/>
    <property type="evidence" value="ECO:0007669"/>
    <property type="project" value="UniProtKB-UniRule"/>
</dbReference>
<dbReference type="HAMAP" id="MF_00313">
    <property type="entry name" value="Glutaminase"/>
    <property type="match status" value="1"/>
</dbReference>
<dbReference type="Proteomes" id="UP000325690">
    <property type="component" value="Unassembled WGS sequence"/>
</dbReference>
<name>A0A5N5V0Q6_MYCPH</name>
<dbReference type="GO" id="GO:0006537">
    <property type="term" value="P:glutamate biosynthetic process"/>
    <property type="evidence" value="ECO:0007669"/>
    <property type="project" value="TreeGrafter"/>
</dbReference>
<evidence type="ECO:0000256" key="6">
    <source>
        <dbReference type="HAMAP-Rule" id="MF_00313"/>
    </source>
</evidence>
<evidence type="ECO:0000256" key="5">
    <source>
        <dbReference type="ARBA" id="ARBA00049534"/>
    </source>
</evidence>
<evidence type="ECO:0000313" key="8">
    <source>
        <dbReference type="Proteomes" id="UP000325690"/>
    </source>
</evidence>
<feature type="binding site" evidence="6">
    <location>
        <position position="243"/>
    </location>
    <ligand>
        <name>substrate</name>
    </ligand>
</feature>
<dbReference type="InterPro" id="IPR015868">
    <property type="entry name" value="Glutaminase"/>
</dbReference>
<dbReference type="PANTHER" id="PTHR12544:SF29">
    <property type="entry name" value="GLUTAMINASE"/>
    <property type="match status" value="1"/>
</dbReference>
<comment type="subunit">
    <text evidence="2 6">Homotetramer.</text>
</comment>
<dbReference type="PANTHER" id="PTHR12544">
    <property type="entry name" value="GLUTAMINASE"/>
    <property type="match status" value="1"/>
</dbReference>
<evidence type="ECO:0000256" key="1">
    <source>
        <dbReference type="ARBA" id="ARBA00011076"/>
    </source>
</evidence>
<feature type="binding site" evidence="6">
    <location>
        <position position="65"/>
    </location>
    <ligand>
        <name>substrate</name>
    </ligand>
</feature>
<keyword evidence="4 6" id="KW-0378">Hydrolase</keyword>
<dbReference type="GO" id="GO:0006543">
    <property type="term" value="P:L-glutamine catabolic process"/>
    <property type="evidence" value="ECO:0007669"/>
    <property type="project" value="TreeGrafter"/>
</dbReference>
<feature type="binding site" evidence="6">
    <location>
        <position position="116"/>
    </location>
    <ligand>
        <name>substrate</name>
    </ligand>
</feature>
<evidence type="ECO:0000256" key="2">
    <source>
        <dbReference type="ARBA" id="ARBA00011881"/>
    </source>
</evidence>
<reference evidence="7 8" key="1">
    <citation type="submission" date="2012-10" db="EMBL/GenBank/DDBJ databases">
        <title>The draft sequence of the Mycobacterium pheli genome.</title>
        <authorList>
            <person name="Pettersson B.M.F."/>
            <person name="Das S."/>
            <person name="Dasgupta S."/>
            <person name="Bhattacharya A."/>
            <person name="Kirsebom L.A."/>
        </authorList>
    </citation>
    <scope>NUCLEOTIDE SEQUENCE [LARGE SCALE GENOMIC DNA]</scope>
    <source>
        <strain evidence="7 8">CCUG 21000</strain>
    </source>
</reference>
<comment type="caution">
    <text evidence="7">The sequence shown here is derived from an EMBL/GenBank/DDBJ whole genome shotgun (WGS) entry which is preliminary data.</text>
</comment>
<evidence type="ECO:0000256" key="4">
    <source>
        <dbReference type="ARBA" id="ARBA00022801"/>
    </source>
</evidence>
<feature type="binding site" evidence="6">
    <location>
        <position position="261"/>
    </location>
    <ligand>
        <name>substrate</name>
    </ligand>
</feature>
<feature type="binding site" evidence="6">
    <location>
        <position position="192"/>
    </location>
    <ligand>
        <name>substrate</name>
    </ligand>
</feature>
<dbReference type="GeneID" id="74305329"/>
<keyword evidence="8" id="KW-1185">Reference proteome</keyword>
<keyword evidence="6" id="KW-0007">Acetylation</keyword>
<comment type="catalytic activity">
    <reaction evidence="5 6">
        <text>L-glutamine + H2O = L-glutamate + NH4(+)</text>
        <dbReference type="Rhea" id="RHEA:15889"/>
        <dbReference type="ChEBI" id="CHEBI:15377"/>
        <dbReference type="ChEBI" id="CHEBI:28938"/>
        <dbReference type="ChEBI" id="CHEBI:29985"/>
        <dbReference type="ChEBI" id="CHEBI:58359"/>
        <dbReference type="EC" id="3.5.1.2"/>
    </reaction>
</comment>
<dbReference type="EC" id="3.5.1.2" evidence="3 6"/>
<dbReference type="SUPFAM" id="SSF56601">
    <property type="entry name" value="beta-lactamase/transpeptidase-like"/>
    <property type="match status" value="1"/>
</dbReference>
<proteinExistence type="inferred from homology"/>
<feature type="binding site" evidence="6">
    <location>
        <position position="168"/>
    </location>
    <ligand>
        <name>substrate</name>
    </ligand>
</feature>
<protein>
    <recommendedName>
        <fullName evidence="3 6">Glutaminase</fullName>
        <ecNumber evidence="3 6">3.5.1.2</ecNumber>
    </recommendedName>
</protein>
<dbReference type="Pfam" id="PF04960">
    <property type="entry name" value="Glutaminase"/>
    <property type="match status" value="1"/>
</dbReference>
<organism evidence="7 8">
    <name type="scientific">Mycolicibacterium phlei DSM 43239 = CCUG 21000</name>
    <dbReference type="NCBI Taxonomy" id="1226750"/>
    <lineage>
        <taxon>Bacteria</taxon>
        <taxon>Bacillati</taxon>
        <taxon>Actinomycetota</taxon>
        <taxon>Actinomycetes</taxon>
        <taxon>Mycobacteriales</taxon>
        <taxon>Mycobacteriaceae</taxon>
        <taxon>Mycolicibacterium</taxon>
    </lineage>
</organism>
<dbReference type="InterPro" id="IPR012338">
    <property type="entry name" value="Beta-lactam/transpept-like"/>
</dbReference>
<dbReference type="Gene3D" id="3.40.710.10">
    <property type="entry name" value="DD-peptidase/beta-lactamase superfamily"/>
    <property type="match status" value="1"/>
</dbReference>